<evidence type="ECO:0000313" key="3">
    <source>
        <dbReference type="Proteomes" id="UP000680866"/>
    </source>
</evidence>
<sequence>MAFIRDLLRGGRPDPGDVVRHTVGNALVLHHPDEISGEAQSLALSVVADAENDVVVLDLGSGMSIGSWESMAGVLPRRRRGIRLVACGQRHETAAMAGQWLSERLNRTVIAPDGDLVRGAAGGLFVHSKPGSGWVRFRPGKPPAWDSKRYPTPSWDTAATERRPSSSTGEIEPLPGGVWIHDVRAPQVTADHRHRLVTDVPCQPETMTVLLGCPGTAPLPLDDVVRFWRDLDPDSRMRARFVRYGDVRMPEGEAFGQALADLLNTNIVCYTGVPIGAPGKVEIRTVRADGVLGWPPFALELGYVPRAHPNSRARRPAVLSHRGPLRGAEEIAPRVYWYAPDAVVEVVEAGLWIRPADEPGNAERIRGAALDPEGGSMVFDDTSPGRATRMRELAEDLAARIERDLGQASGLVPASVLVPERRSGGRAQAVLTSGPRPEPNGGEPTAILSWPAATATMVTVFPPPPVPTVVVPEPVAPIALPAVPPTAPEPRVAPEPPVVAEPPAAVEPPAVPVSSAAVSSEVDGGPTLVSPRGVSELPAPAAPVDTPVDVPVEPVVEQPVMGQPVEPAVDASVGPPVEPAVEPPVEPAVELPPPPPAAVQIPTESSIDGPDQGVEPARPDGPTSPAGPTPPAPSTPPTPPAPSVPPVGSAPAGEPVPAKASVPTEASGPAKASVPAAEESDPAEKAGPGKASGRLEEPAPATAPPGVRLQPVAEANASALLPRRGLDEERAWLRRSLSRDFDTMASSVSRIMSEHPGMKAAGASTPDDVLVDSVATRLFLTGRGAGIDAGLRAGANGPHVPLARCAVSGLSRLPSFRGSTVARITPRAQEWALYRDRRLVTDWSFVTMLTAPCAGQEGDTELLIWSMTARRTALLEPEGEERVDDRVVFLPGTHFKILELAEPAGDRRGTILLREIGANEVDDDGRVDPNRLSLDELAVTSMRRSLDRWGGIDGRKRIGPASVGRFGVLPGLVRSPIAEKG</sequence>
<accession>A0A810N7D1</accession>
<dbReference type="AlphaFoldDB" id="A0A810N7D1"/>
<name>A0A810N7D1_9ACTN</name>
<evidence type="ECO:0000256" key="1">
    <source>
        <dbReference type="SAM" id="MobiDB-lite"/>
    </source>
</evidence>
<dbReference type="Gene3D" id="3.90.176.10">
    <property type="entry name" value="Toxin ADP-ribosyltransferase, Chain A, domain 1"/>
    <property type="match status" value="1"/>
</dbReference>
<feature type="compositionally biased region" description="Pro residues" evidence="1">
    <location>
        <begin position="625"/>
        <end position="645"/>
    </location>
</feature>
<feature type="region of interest" description="Disordered" evidence="1">
    <location>
        <begin position="140"/>
        <end position="173"/>
    </location>
</feature>
<evidence type="ECO:0008006" key="4">
    <source>
        <dbReference type="Google" id="ProtNLM"/>
    </source>
</evidence>
<feature type="compositionally biased region" description="Pro residues" evidence="1">
    <location>
        <begin position="576"/>
        <end position="597"/>
    </location>
</feature>
<evidence type="ECO:0000313" key="2">
    <source>
        <dbReference type="EMBL" id="BCJ67315.1"/>
    </source>
</evidence>
<organism evidence="2 3">
    <name type="scientific">Polymorphospora rubra</name>
    <dbReference type="NCBI Taxonomy" id="338584"/>
    <lineage>
        <taxon>Bacteria</taxon>
        <taxon>Bacillati</taxon>
        <taxon>Actinomycetota</taxon>
        <taxon>Actinomycetes</taxon>
        <taxon>Micromonosporales</taxon>
        <taxon>Micromonosporaceae</taxon>
        <taxon>Polymorphospora</taxon>
    </lineage>
</organism>
<feature type="region of interest" description="Disordered" evidence="1">
    <location>
        <begin position="566"/>
        <end position="710"/>
    </location>
</feature>
<dbReference type="EMBL" id="AP023359">
    <property type="protein sequence ID" value="BCJ67315.1"/>
    <property type="molecule type" value="Genomic_DNA"/>
</dbReference>
<keyword evidence="3" id="KW-1185">Reference proteome</keyword>
<feature type="compositionally biased region" description="Low complexity" evidence="1">
    <location>
        <begin position="538"/>
        <end position="548"/>
    </location>
</feature>
<proteinExistence type="predicted"/>
<dbReference type="KEGG" id="pry:Prubr_43360"/>
<dbReference type="Proteomes" id="UP000680866">
    <property type="component" value="Chromosome"/>
</dbReference>
<feature type="region of interest" description="Disordered" evidence="1">
    <location>
        <begin position="519"/>
        <end position="548"/>
    </location>
</feature>
<reference evidence="2" key="1">
    <citation type="submission" date="2020-08" db="EMBL/GenBank/DDBJ databases">
        <title>Whole genome shotgun sequence of Polymorphospora rubra NBRC 101157.</title>
        <authorList>
            <person name="Komaki H."/>
            <person name="Tamura T."/>
        </authorList>
    </citation>
    <scope>NUCLEOTIDE SEQUENCE</scope>
    <source>
        <strain evidence="2">NBRC 101157</strain>
    </source>
</reference>
<gene>
    <name evidence="2" type="ORF">Prubr_43360</name>
</gene>
<dbReference type="RefSeq" id="WP_212816661.1">
    <property type="nucleotide sequence ID" value="NZ_AP023359.1"/>
</dbReference>
<protein>
    <recommendedName>
        <fullName evidence="4">Basic proline-rich protein</fullName>
    </recommendedName>
</protein>